<reference evidence="1 2" key="1">
    <citation type="submission" date="2021-06" db="EMBL/GenBank/DDBJ databases">
        <authorList>
            <person name="Kallberg Y."/>
            <person name="Tangrot J."/>
            <person name="Rosling A."/>
        </authorList>
    </citation>
    <scope>NUCLEOTIDE SEQUENCE [LARGE SCALE GENOMIC DNA]</scope>
    <source>
        <strain evidence="1 2">120-4 pot B 10/14</strain>
    </source>
</reference>
<sequence length="97" mass="11005">ATNFCHYGYANVGLIHGDISKIQILRSPDEKQVVILHQKPKKAIKLQLQQRSNSLLTVEPCVQENSSQGSNIYQQLITAQKAIFEGELFDQIYYKIA</sequence>
<proteinExistence type="predicted"/>
<evidence type="ECO:0000313" key="1">
    <source>
        <dbReference type="EMBL" id="CAG8845271.1"/>
    </source>
</evidence>
<organism evidence="1 2">
    <name type="scientific">Gigaspora margarita</name>
    <dbReference type="NCBI Taxonomy" id="4874"/>
    <lineage>
        <taxon>Eukaryota</taxon>
        <taxon>Fungi</taxon>
        <taxon>Fungi incertae sedis</taxon>
        <taxon>Mucoromycota</taxon>
        <taxon>Glomeromycotina</taxon>
        <taxon>Glomeromycetes</taxon>
        <taxon>Diversisporales</taxon>
        <taxon>Gigasporaceae</taxon>
        <taxon>Gigaspora</taxon>
    </lineage>
</organism>
<protein>
    <submittedName>
        <fullName evidence="1">24938_t:CDS:1</fullName>
    </submittedName>
</protein>
<keyword evidence="2" id="KW-1185">Reference proteome</keyword>
<gene>
    <name evidence="1" type="ORF">GMARGA_LOCUS37546</name>
</gene>
<dbReference type="EMBL" id="CAJVQB010078850">
    <property type="protein sequence ID" value="CAG8845271.1"/>
    <property type="molecule type" value="Genomic_DNA"/>
</dbReference>
<comment type="caution">
    <text evidence="1">The sequence shown here is derived from an EMBL/GenBank/DDBJ whole genome shotgun (WGS) entry which is preliminary data.</text>
</comment>
<feature type="non-terminal residue" evidence="1">
    <location>
        <position position="1"/>
    </location>
</feature>
<accession>A0ABN7X1L9</accession>
<dbReference type="Proteomes" id="UP000789901">
    <property type="component" value="Unassembled WGS sequence"/>
</dbReference>
<name>A0ABN7X1L9_GIGMA</name>
<evidence type="ECO:0000313" key="2">
    <source>
        <dbReference type="Proteomes" id="UP000789901"/>
    </source>
</evidence>